<gene>
    <name evidence="2" type="ORF">CCMP2556_LOCUS14193</name>
</gene>
<feature type="region of interest" description="Disordered" evidence="1">
    <location>
        <begin position="302"/>
        <end position="394"/>
    </location>
</feature>
<accession>A0ABP0K3S8</accession>
<dbReference type="EMBL" id="CAXAMN010007221">
    <property type="protein sequence ID" value="CAK9020814.1"/>
    <property type="molecule type" value="Genomic_DNA"/>
</dbReference>
<protein>
    <submittedName>
        <fullName evidence="2">Uncharacterized protein</fullName>
    </submittedName>
</protein>
<organism evidence="2 3">
    <name type="scientific">Durusdinium trenchii</name>
    <dbReference type="NCBI Taxonomy" id="1381693"/>
    <lineage>
        <taxon>Eukaryota</taxon>
        <taxon>Sar</taxon>
        <taxon>Alveolata</taxon>
        <taxon>Dinophyceae</taxon>
        <taxon>Suessiales</taxon>
        <taxon>Symbiodiniaceae</taxon>
        <taxon>Durusdinium</taxon>
    </lineage>
</organism>
<feature type="compositionally biased region" description="Basic residues" evidence="1">
    <location>
        <begin position="359"/>
        <end position="381"/>
    </location>
</feature>
<proteinExistence type="predicted"/>
<keyword evidence="3" id="KW-1185">Reference proteome</keyword>
<evidence type="ECO:0000313" key="2">
    <source>
        <dbReference type="EMBL" id="CAK9020814.1"/>
    </source>
</evidence>
<comment type="caution">
    <text evidence="2">The sequence shown here is derived from an EMBL/GenBank/DDBJ whole genome shotgun (WGS) entry which is preliminary data.</text>
</comment>
<reference evidence="2 3" key="1">
    <citation type="submission" date="2024-02" db="EMBL/GenBank/DDBJ databases">
        <authorList>
            <person name="Chen Y."/>
            <person name="Shah S."/>
            <person name="Dougan E. K."/>
            <person name="Thang M."/>
            <person name="Chan C."/>
        </authorList>
    </citation>
    <scope>NUCLEOTIDE SEQUENCE [LARGE SCALE GENOMIC DNA]</scope>
</reference>
<evidence type="ECO:0000256" key="1">
    <source>
        <dbReference type="SAM" id="MobiDB-lite"/>
    </source>
</evidence>
<evidence type="ECO:0000313" key="3">
    <source>
        <dbReference type="Proteomes" id="UP001642484"/>
    </source>
</evidence>
<sequence length="452" mass="49810">MSERWQAFLEEVQGLRDFFENQKKVLDVAGLQTLMSHHVRQILSRDNLFCDPAGATAFTELVSRGSWTAEQKKELSKWASDVIDTFAHYFSAKDVQILSNPREDLTIKLDCIVSRLQKVGLHLPKEQTWGKILQAAQAAGLQVEDEAASVAIKRRLKHSLQKRPVLVSSHRVSFPIHPQDMPWFKEAYGDELPHDLDEATVMTKSVKLRKSKGASASSSAYTAPQGANVPPQAMGWEPLAMMMANMMNFQSAGFQNAPNAVLQWNKKRKMLEDGQPAADPHQPEKPKPLTEAPAIMDRTAEPAATVKPEASPVQQQEAAQDQPSQVAEQKKSEAALLELPKPSTTAPPIPKAGAPSGKSKPKAKAKAKVKSGAKPKGKAAAKAKAGSLHLKWPGTKAQEPIHARGHIIYVCPQSSNYRLRRSGERNDKAFSWKAVTPHVAWKRLVAHLSEQD</sequence>
<feature type="compositionally biased region" description="Low complexity" evidence="1">
    <location>
        <begin position="311"/>
        <end position="326"/>
    </location>
</feature>
<name>A0ABP0K3S8_9DINO</name>
<dbReference type="Proteomes" id="UP001642484">
    <property type="component" value="Unassembled WGS sequence"/>
</dbReference>